<dbReference type="Gene3D" id="2.170.270.10">
    <property type="entry name" value="SET domain"/>
    <property type="match status" value="1"/>
</dbReference>
<dbReference type="PROSITE" id="PS50280">
    <property type="entry name" value="SET"/>
    <property type="match status" value="1"/>
</dbReference>
<dbReference type="GO" id="GO:0005634">
    <property type="term" value="C:nucleus"/>
    <property type="evidence" value="ECO:0007669"/>
    <property type="project" value="TreeGrafter"/>
</dbReference>
<dbReference type="GO" id="GO:0031507">
    <property type="term" value="P:heterochromatin formation"/>
    <property type="evidence" value="ECO:0007669"/>
    <property type="project" value="TreeGrafter"/>
</dbReference>
<organism evidence="7 8">
    <name type="scientific">Mucuna pruriens</name>
    <name type="common">Velvet bean</name>
    <name type="synonym">Dolichos pruriens</name>
    <dbReference type="NCBI Taxonomy" id="157652"/>
    <lineage>
        <taxon>Eukaryota</taxon>
        <taxon>Viridiplantae</taxon>
        <taxon>Streptophyta</taxon>
        <taxon>Embryophyta</taxon>
        <taxon>Tracheophyta</taxon>
        <taxon>Spermatophyta</taxon>
        <taxon>Magnoliopsida</taxon>
        <taxon>eudicotyledons</taxon>
        <taxon>Gunneridae</taxon>
        <taxon>Pentapetalae</taxon>
        <taxon>rosids</taxon>
        <taxon>fabids</taxon>
        <taxon>Fabales</taxon>
        <taxon>Fabaceae</taxon>
        <taxon>Papilionoideae</taxon>
        <taxon>50 kb inversion clade</taxon>
        <taxon>NPAAA clade</taxon>
        <taxon>indigoferoid/millettioid clade</taxon>
        <taxon>Phaseoleae</taxon>
        <taxon>Mucuna</taxon>
    </lineage>
</organism>
<keyword evidence="8" id="KW-1185">Reference proteome</keyword>
<reference evidence="7" key="1">
    <citation type="submission" date="2018-05" db="EMBL/GenBank/DDBJ databases">
        <title>Draft genome of Mucuna pruriens seed.</title>
        <authorList>
            <person name="Nnadi N.E."/>
            <person name="Vos R."/>
            <person name="Hasami M.H."/>
            <person name="Devisetty U.K."/>
            <person name="Aguiy J.C."/>
        </authorList>
    </citation>
    <scope>NUCLEOTIDE SEQUENCE [LARGE SCALE GENOMIC DNA]</scope>
    <source>
        <strain evidence="7">JCA_2017</strain>
    </source>
</reference>
<keyword evidence="3" id="KW-0949">S-adenosyl-L-methionine</keyword>
<protein>
    <submittedName>
        <fullName evidence="7">Histone-lysine N-methyltransferase EZA1</fullName>
    </submittedName>
</protein>
<dbReference type="InterPro" id="IPR026489">
    <property type="entry name" value="CXC_dom"/>
</dbReference>
<evidence type="ECO:0000313" key="7">
    <source>
        <dbReference type="EMBL" id="RDX91307.1"/>
    </source>
</evidence>
<dbReference type="GO" id="GO:0003682">
    <property type="term" value="F:chromatin binding"/>
    <property type="evidence" value="ECO:0007669"/>
    <property type="project" value="TreeGrafter"/>
</dbReference>
<dbReference type="Pfam" id="PF00856">
    <property type="entry name" value="SET"/>
    <property type="match status" value="1"/>
</dbReference>
<dbReference type="InterPro" id="IPR001214">
    <property type="entry name" value="SET_dom"/>
</dbReference>
<evidence type="ECO:0000313" key="8">
    <source>
        <dbReference type="Proteomes" id="UP000257109"/>
    </source>
</evidence>
<keyword evidence="2" id="KW-0808">Transferase</keyword>
<dbReference type="OrthoDB" id="6141102at2759"/>
<comment type="caution">
    <text evidence="7">The sequence shown here is derived from an EMBL/GenBank/DDBJ whole genome shotgun (WGS) entry which is preliminary data.</text>
</comment>
<dbReference type="SMART" id="SM00317">
    <property type="entry name" value="SET"/>
    <property type="match status" value="1"/>
</dbReference>
<dbReference type="PANTHER" id="PTHR45747:SF14">
    <property type="entry name" value="HISTONE-LYSINE N-METHYLTRANSFERASE EZA1"/>
    <property type="match status" value="1"/>
</dbReference>
<dbReference type="InterPro" id="IPR033467">
    <property type="entry name" value="Tesmin/TSO1-like_CXC"/>
</dbReference>
<feature type="domain" description="SET" evidence="5">
    <location>
        <begin position="247"/>
        <end position="364"/>
    </location>
</feature>
<dbReference type="SUPFAM" id="SSF82199">
    <property type="entry name" value="SET domain"/>
    <property type="match status" value="1"/>
</dbReference>
<evidence type="ECO:0000256" key="3">
    <source>
        <dbReference type="ARBA" id="ARBA00022691"/>
    </source>
</evidence>
<dbReference type="PROSITE" id="PS51633">
    <property type="entry name" value="CXC"/>
    <property type="match status" value="1"/>
</dbReference>
<dbReference type="STRING" id="157652.A0A371GL78"/>
<dbReference type="GO" id="GO:0140951">
    <property type="term" value="F:histone H3K27 trimethyltransferase activity"/>
    <property type="evidence" value="ECO:0007669"/>
    <property type="project" value="UniProtKB-EC"/>
</dbReference>
<keyword evidence="1" id="KW-0489">Methyltransferase</keyword>
<proteinExistence type="predicted"/>
<gene>
    <name evidence="7" type="primary">EZA1</name>
    <name evidence="7" type="ORF">CR513_26728</name>
</gene>
<evidence type="ECO:0000256" key="1">
    <source>
        <dbReference type="ARBA" id="ARBA00022603"/>
    </source>
</evidence>
<evidence type="ECO:0000259" key="6">
    <source>
        <dbReference type="PROSITE" id="PS51633"/>
    </source>
</evidence>
<dbReference type="EMBL" id="QJKJ01005160">
    <property type="protein sequence ID" value="RDX91307.1"/>
    <property type="molecule type" value="Genomic_DNA"/>
</dbReference>
<accession>A0A371GL78</accession>
<evidence type="ECO:0000256" key="4">
    <source>
        <dbReference type="ARBA" id="ARBA00048568"/>
    </source>
</evidence>
<dbReference type="InterPro" id="IPR041355">
    <property type="entry name" value="Pre-SET_CXC"/>
</dbReference>
<dbReference type="Pfam" id="PF18264">
    <property type="entry name" value="preSET_CXC"/>
    <property type="match status" value="1"/>
</dbReference>
<dbReference type="InterPro" id="IPR046341">
    <property type="entry name" value="SET_dom_sf"/>
</dbReference>
<dbReference type="Proteomes" id="UP000257109">
    <property type="component" value="Unassembled WGS sequence"/>
</dbReference>
<comment type="catalytic activity">
    <reaction evidence="4">
        <text>L-lysyl(27)-[histone H3] + 3 S-adenosyl-L-methionine = N(6),N(6),N(6)-trimethyl-L-lysyl(27)-[histone H3] + 3 S-adenosyl-L-homocysteine + 3 H(+)</text>
        <dbReference type="Rhea" id="RHEA:60292"/>
        <dbReference type="Rhea" id="RHEA-COMP:15535"/>
        <dbReference type="Rhea" id="RHEA-COMP:15548"/>
        <dbReference type="ChEBI" id="CHEBI:15378"/>
        <dbReference type="ChEBI" id="CHEBI:29969"/>
        <dbReference type="ChEBI" id="CHEBI:57856"/>
        <dbReference type="ChEBI" id="CHEBI:59789"/>
        <dbReference type="ChEBI" id="CHEBI:61961"/>
        <dbReference type="EC" id="2.1.1.356"/>
    </reaction>
</comment>
<dbReference type="PANTHER" id="PTHR45747">
    <property type="entry name" value="HISTONE-LYSINE N-METHYLTRANSFERASE E(Z)"/>
    <property type="match status" value="1"/>
</dbReference>
<dbReference type="CDD" id="cd10519">
    <property type="entry name" value="SET_EZH"/>
    <property type="match status" value="1"/>
</dbReference>
<name>A0A371GL78_MUCPR</name>
<evidence type="ECO:0000256" key="2">
    <source>
        <dbReference type="ARBA" id="ARBA00022679"/>
    </source>
</evidence>
<dbReference type="GO" id="GO:0032259">
    <property type="term" value="P:methylation"/>
    <property type="evidence" value="ECO:0007669"/>
    <property type="project" value="UniProtKB-KW"/>
</dbReference>
<evidence type="ECO:0000259" key="5">
    <source>
        <dbReference type="PROSITE" id="PS50280"/>
    </source>
</evidence>
<feature type="domain" description="CXC" evidence="6">
    <location>
        <begin position="128"/>
        <end position="233"/>
    </location>
</feature>
<feature type="non-terminal residue" evidence="7">
    <location>
        <position position="1"/>
    </location>
</feature>
<sequence length="401" mass="44776">MLNNWVVTIFAYVVLLTLCSCLIARCFLPGLRTCLEVAKYMFAGGESMPHGSIPSSIMNRSENINAECTRGRKEWFDDDGKLSSIHIDVKQLLNLGCFARTKKCNQDHGRNGKRANLGSSIILGSLLASRLDGEELLMGKTCVISSILLVGVTECVERNVLVFFMELAVKNIVGMCLKLCNNRFRGCHCAKSQCRSRLCPCFAANRECDPDVCRNCWISCGDGSLGEPPRRGDSQCGNMNLLLGQKERILLAKSDVIGWGAFAKIDDAFQNAVNKNVCLGEYTGELINPKEAEKRGKLYDRINTSFLFNWVIDARRRGDKLKFANHSSKPNCYAKVMLVGGDHRVGIFAKENIKAGDELFYDYYYDLDTAPLWALPPKTETSKKDELTISQGRTKKHQSHL</sequence>
<dbReference type="SMART" id="SM01114">
    <property type="entry name" value="CXC"/>
    <property type="match status" value="1"/>
</dbReference>
<dbReference type="InterPro" id="IPR045318">
    <property type="entry name" value="EZH1/2-like"/>
</dbReference>
<dbReference type="AlphaFoldDB" id="A0A371GL78"/>